<evidence type="ECO:0000259" key="5">
    <source>
        <dbReference type="PROSITE" id="PS01124"/>
    </source>
</evidence>
<name>A0A927BSN6_9BACL</name>
<keyword evidence="4" id="KW-0812">Transmembrane</keyword>
<accession>A0A927BSN6</accession>
<dbReference type="PANTHER" id="PTHR43280">
    <property type="entry name" value="ARAC-FAMILY TRANSCRIPTIONAL REGULATOR"/>
    <property type="match status" value="1"/>
</dbReference>
<dbReference type="AlphaFoldDB" id="A0A927BSN6"/>
<dbReference type="GO" id="GO:0003700">
    <property type="term" value="F:DNA-binding transcription factor activity"/>
    <property type="evidence" value="ECO:0007669"/>
    <property type="project" value="InterPro"/>
</dbReference>
<dbReference type="Proteomes" id="UP000621560">
    <property type="component" value="Unassembled WGS sequence"/>
</dbReference>
<dbReference type="EMBL" id="JACXIZ010000013">
    <property type="protein sequence ID" value="MBD2845045.1"/>
    <property type="molecule type" value="Genomic_DNA"/>
</dbReference>
<evidence type="ECO:0000256" key="2">
    <source>
        <dbReference type="ARBA" id="ARBA00023125"/>
    </source>
</evidence>
<feature type="transmembrane region" description="Helical" evidence="4">
    <location>
        <begin position="12"/>
        <end position="35"/>
    </location>
</feature>
<dbReference type="Gene3D" id="1.10.10.60">
    <property type="entry name" value="Homeodomain-like"/>
    <property type="match status" value="2"/>
</dbReference>
<dbReference type="InterPro" id="IPR041522">
    <property type="entry name" value="CdaR_GGDEF"/>
</dbReference>
<evidence type="ECO:0000256" key="3">
    <source>
        <dbReference type="ARBA" id="ARBA00023163"/>
    </source>
</evidence>
<evidence type="ECO:0000313" key="6">
    <source>
        <dbReference type="EMBL" id="MBD2845045.1"/>
    </source>
</evidence>
<sequence length="794" mass="89584">MKSVLKLKKSILYSWLVSYMFILFIPILLSAIVYAQSVRVVQHQILDLNRAMITQFQQVVDGQMQNIRQISLQMAVNPDLQAFLAIHADGQPALSFDYANTLKMLLQELNLYTLSNSFIPDFYVYLPESGVVLTSNGYYDSRTFYDTYMMTRSDERFEAWEEGMQRQYYGSFLLMPAEPRDGGESLITLVRSLPTRGERPRATLGLFIDHGALRDLLRGVEWSADSDVFIMNEEDDIMFATMDRSVRPNFIRYDALPDSAGTLYGEWDGVKTAASYTASVSGEWKYVSLSAMSLFNEKVAYIRKLTLYCLLFCTVLGGVLAYLFARRNYNPLQELVSRIVPRVGLGLDGAPNEYSLLGLALDKAITGKEAADRELEQQQTAMRAHFLARLLKGRAGRLATVAESADRYEMALHGPRYAVVLLYIEDCSRLTEGMRATEESAPDQLRLAHFIVQNVGEEWLSRRYPAYAAEVDDLLACIVNLDEQPEETLHAELEHSLTELLELLRVKFKLDCTVSVSRVFGALPVAHEAYGQALEALEYKLVYGKGSVLRYDTLSGAFSEEGDYHYSLETEQMLTNSLKSGDYDQARAILDRIFAANFAHGVTSVQLARCLMFDLVSTMIKTMNEIRAFCEPRFLESLRPTERLLACRTVEEMREELTDIVSRVCAYIAERNKGLGQSRLRESLLRFITDRHADPNLDLTMIAKHVGLSPKYVSAFFKQTIGEGVTGYITKLRLSEAKSQLTSTGLTIAEVAERVGFSNSSGLIRAFNKYEGITPGQYREIAASTEKNNPQPEK</sequence>
<dbReference type="Pfam" id="PF17853">
    <property type="entry name" value="GGDEF_2"/>
    <property type="match status" value="1"/>
</dbReference>
<dbReference type="Pfam" id="PF12833">
    <property type="entry name" value="HTH_18"/>
    <property type="match status" value="1"/>
</dbReference>
<feature type="domain" description="HTH araC/xylS-type" evidence="5">
    <location>
        <begin position="682"/>
        <end position="781"/>
    </location>
</feature>
<keyword evidence="7" id="KW-1185">Reference proteome</keyword>
<keyword evidence="3" id="KW-0804">Transcription</keyword>
<keyword evidence="1" id="KW-0805">Transcription regulation</keyword>
<gene>
    <name evidence="6" type="ORF">IDH44_07570</name>
</gene>
<comment type="caution">
    <text evidence="6">The sequence shown here is derived from an EMBL/GenBank/DDBJ whole genome shotgun (WGS) entry which is preliminary data.</text>
</comment>
<dbReference type="InterPro" id="IPR009057">
    <property type="entry name" value="Homeodomain-like_sf"/>
</dbReference>
<dbReference type="PANTHER" id="PTHR43280:SF2">
    <property type="entry name" value="HTH-TYPE TRANSCRIPTIONAL REGULATOR EXSA"/>
    <property type="match status" value="1"/>
</dbReference>
<keyword evidence="2" id="KW-0238">DNA-binding</keyword>
<protein>
    <submittedName>
        <fullName evidence="6">Helix-turn-helix domain-containing protein</fullName>
    </submittedName>
</protein>
<dbReference type="PROSITE" id="PS01124">
    <property type="entry name" value="HTH_ARAC_FAMILY_2"/>
    <property type="match status" value="1"/>
</dbReference>
<evidence type="ECO:0000256" key="4">
    <source>
        <dbReference type="SAM" id="Phobius"/>
    </source>
</evidence>
<dbReference type="RefSeq" id="WP_190916253.1">
    <property type="nucleotide sequence ID" value="NZ_JACXIZ010000013.1"/>
</dbReference>
<keyword evidence="4" id="KW-0472">Membrane</keyword>
<proteinExistence type="predicted"/>
<organism evidence="6 7">
    <name type="scientific">Paenibacillus sabuli</name>
    <dbReference type="NCBI Taxonomy" id="2772509"/>
    <lineage>
        <taxon>Bacteria</taxon>
        <taxon>Bacillati</taxon>
        <taxon>Bacillota</taxon>
        <taxon>Bacilli</taxon>
        <taxon>Bacillales</taxon>
        <taxon>Paenibacillaceae</taxon>
        <taxon>Paenibacillus</taxon>
    </lineage>
</organism>
<dbReference type="GO" id="GO:0043565">
    <property type="term" value="F:sequence-specific DNA binding"/>
    <property type="evidence" value="ECO:0007669"/>
    <property type="project" value="InterPro"/>
</dbReference>
<evidence type="ECO:0000256" key="1">
    <source>
        <dbReference type="ARBA" id="ARBA00023015"/>
    </source>
</evidence>
<feature type="transmembrane region" description="Helical" evidence="4">
    <location>
        <begin position="305"/>
        <end position="325"/>
    </location>
</feature>
<dbReference type="SUPFAM" id="SSF46689">
    <property type="entry name" value="Homeodomain-like"/>
    <property type="match status" value="1"/>
</dbReference>
<dbReference type="InterPro" id="IPR018062">
    <property type="entry name" value="HTH_AraC-typ_CS"/>
</dbReference>
<evidence type="ECO:0000313" key="7">
    <source>
        <dbReference type="Proteomes" id="UP000621560"/>
    </source>
</evidence>
<keyword evidence="4" id="KW-1133">Transmembrane helix</keyword>
<dbReference type="PROSITE" id="PS00041">
    <property type="entry name" value="HTH_ARAC_FAMILY_1"/>
    <property type="match status" value="1"/>
</dbReference>
<dbReference type="InterPro" id="IPR018060">
    <property type="entry name" value="HTH_AraC"/>
</dbReference>
<reference evidence="6" key="1">
    <citation type="submission" date="2020-09" db="EMBL/GenBank/DDBJ databases">
        <title>A novel bacterium of genus Paenibacillus, isolated from South China Sea.</title>
        <authorList>
            <person name="Huang H."/>
            <person name="Mo K."/>
            <person name="Hu Y."/>
        </authorList>
    </citation>
    <scope>NUCLEOTIDE SEQUENCE</scope>
    <source>
        <strain evidence="6">IB182496</strain>
    </source>
</reference>
<dbReference type="SMART" id="SM00342">
    <property type="entry name" value="HTH_ARAC"/>
    <property type="match status" value="1"/>
</dbReference>